<keyword evidence="5 9" id="KW-1133">Transmembrane helix</keyword>
<reference evidence="12 13" key="1">
    <citation type="submission" date="2019-01" db="EMBL/GenBank/DDBJ databases">
        <authorList>
            <person name="Chen W.-M."/>
        </authorList>
    </citation>
    <scope>NUCLEOTIDE SEQUENCE [LARGE SCALE GENOMIC DNA]</scope>
    <source>
        <strain evidence="12 13">TER-1</strain>
    </source>
</reference>
<evidence type="ECO:0000256" key="6">
    <source>
        <dbReference type="ARBA" id="ARBA00023027"/>
    </source>
</evidence>
<feature type="transmembrane region" description="Helical" evidence="9">
    <location>
        <begin position="116"/>
        <end position="134"/>
    </location>
</feature>
<dbReference type="NCBIfam" id="TIGR01972">
    <property type="entry name" value="NDH_I_M"/>
    <property type="match status" value="1"/>
</dbReference>
<gene>
    <name evidence="12" type="ORF">EOE48_06360</name>
</gene>
<dbReference type="EC" id="1.6.5.11" evidence="12"/>
<keyword evidence="7 9" id="KW-0472">Membrane</keyword>
<evidence type="ECO:0000313" key="13">
    <source>
        <dbReference type="Proteomes" id="UP000286997"/>
    </source>
</evidence>
<dbReference type="NCBIfam" id="NF004499">
    <property type="entry name" value="PRK05846.1-3"/>
    <property type="match status" value="1"/>
</dbReference>
<dbReference type="GO" id="GO:0015990">
    <property type="term" value="P:electron transport coupled proton transport"/>
    <property type="evidence" value="ECO:0007669"/>
    <property type="project" value="TreeGrafter"/>
</dbReference>
<dbReference type="InterPro" id="IPR001750">
    <property type="entry name" value="ND/Mrp_TM"/>
</dbReference>
<feature type="transmembrane region" description="Helical" evidence="9">
    <location>
        <begin position="303"/>
        <end position="323"/>
    </location>
</feature>
<evidence type="ECO:0000256" key="2">
    <source>
        <dbReference type="ARBA" id="ARBA00009025"/>
    </source>
</evidence>
<keyword evidence="6" id="KW-0520">NAD</keyword>
<feature type="domain" description="NADH:quinone oxidoreductase/Mrp antiporter transmembrane" evidence="10">
    <location>
        <begin position="133"/>
        <end position="420"/>
    </location>
</feature>
<keyword evidence="4" id="KW-1278">Translocase</keyword>
<feature type="transmembrane region" description="Helical" evidence="9">
    <location>
        <begin position="6"/>
        <end position="25"/>
    </location>
</feature>
<feature type="transmembrane region" description="Helical" evidence="9">
    <location>
        <begin position="37"/>
        <end position="57"/>
    </location>
</feature>
<dbReference type="GO" id="GO:0003954">
    <property type="term" value="F:NADH dehydrogenase activity"/>
    <property type="evidence" value="ECO:0007669"/>
    <property type="project" value="TreeGrafter"/>
</dbReference>
<dbReference type="EMBL" id="SACP01000004">
    <property type="protein sequence ID" value="RVU20226.1"/>
    <property type="molecule type" value="Genomic_DNA"/>
</dbReference>
<dbReference type="GO" id="GO:0016020">
    <property type="term" value="C:membrane"/>
    <property type="evidence" value="ECO:0007669"/>
    <property type="project" value="UniProtKB-SubCell"/>
</dbReference>
<keyword evidence="12" id="KW-0560">Oxidoreductase</keyword>
<dbReference type="GO" id="GO:0048039">
    <property type="term" value="F:ubiquinone binding"/>
    <property type="evidence" value="ECO:0007669"/>
    <property type="project" value="TreeGrafter"/>
</dbReference>
<comment type="similarity">
    <text evidence="2">Belongs to the complex I subunit 4 family.</text>
</comment>
<feature type="transmembrane region" description="Helical" evidence="9">
    <location>
        <begin position="372"/>
        <end position="389"/>
    </location>
</feature>
<keyword evidence="3 8" id="KW-0812">Transmembrane</keyword>
<feature type="transmembrane region" description="Helical" evidence="9">
    <location>
        <begin position="211"/>
        <end position="229"/>
    </location>
</feature>
<dbReference type="InterPro" id="IPR010227">
    <property type="entry name" value="NADH_Q_OxRdtase_chainM/4"/>
</dbReference>
<evidence type="ECO:0000256" key="8">
    <source>
        <dbReference type="RuleBase" id="RU000320"/>
    </source>
</evidence>
<comment type="subcellular location">
    <subcellularLocation>
        <location evidence="1">Endomembrane system</location>
        <topology evidence="1">Multi-pass membrane protein</topology>
    </subcellularLocation>
    <subcellularLocation>
        <location evidence="8">Membrane</location>
        <topology evidence="8">Multi-pass membrane protein</topology>
    </subcellularLocation>
</comment>
<keyword evidence="13" id="KW-1185">Reference proteome</keyword>
<dbReference type="RefSeq" id="WP_127727945.1">
    <property type="nucleotide sequence ID" value="NZ_SACP01000004.1"/>
</dbReference>
<dbReference type="GO" id="GO:0012505">
    <property type="term" value="C:endomembrane system"/>
    <property type="evidence" value="ECO:0007669"/>
    <property type="project" value="UniProtKB-SubCell"/>
</dbReference>
<feature type="transmembrane region" description="Helical" evidence="9">
    <location>
        <begin position="329"/>
        <end position="352"/>
    </location>
</feature>
<evidence type="ECO:0000256" key="1">
    <source>
        <dbReference type="ARBA" id="ARBA00004127"/>
    </source>
</evidence>
<evidence type="ECO:0000256" key="4">
    <source>
        <dbReference type="ARBA" id="ARBA00022967"/>
    </source>
</evidence>
<dbReference type="Proteomes" id="UP000286997">
    <property type="component" value="Unassembled WGS sequence"/>
</dbReference>
<evidence type="ECO:0000256" key="3">
    <source>
        <dbReference type="ARBA" id="ARBA00022692"/>
    </source>
</evidence>
<evidence type="ECO:0000256" key="9">
    <source>
        <dbReference type="SAM" id="Phobius"/>
    </source>
</evidence>
<dbReference type="PRINTS" id="PR01437">
    <property type="entry name" value="NUOXDRDTASE4"/>
</dbReference>
<dbReference type="Pfam" id="PF00361">
    <property type="entry name" value="Proton_antipo_M"/>
    <property type="match status" value="1"/>
</dbReference>
<feature type="transmembrane region" description="Helical" evidence="9">
    <location>
        <begin position="409"/>
        <end position="430"/>
    </location>
</feature>
<evidence type="ECO:0000256" key="7">
    <source>
        <dbReference type="ARBA" id="ARBA00023136"/>
    </source>
</evidence>
<dbReference type="OrthoDB" id="9768329at2"/>
<evidence type="ECO:0000313" key="12">
    <source>
        <dbReference type="EMBL" id="RVU20226.1"/>
    </source>
</evidence>
<dbReference type="Pfam" id="PF01059">
    <property type="entry name" value="Oxidored_q5_N"/>
    <property type="match status" value="1"/>
</dbReference>
<accession>A0A437PD79</accession>
<dbReference type="InterPro" id="IPR000260">
    <property type="entry name" value="NADH4_N"/>
</dbReference>
<feature type="transmembrane region" description="Helical" evidence="9">
    <location>
        <begin position="273"/>
        <end position="296"/>
    </location>
</feature>
<feature type="transmembrane region" description="Helical" evidence="9">
    <location>
        <begin position="169"/>
        <end position="191"/>
    </location>
</feature>
<dbReference type="GO" id="GO:0042773">
    <property type="term" value="P:ATP synthesis coupled electron transport"/>
    <property type="evidence" value="ECO:0007669"/>
    <property type="project" value="InterPro"/>
</dbReference>
<dbReference type="PANTHER" id="PTHR43507">
    <property type="entry name" value="NADH-UBIQUINONE OXIDOREDUCTASE CHAIN 4"/>
    <property type="match status" value="1"/>
</dbReference>
<evidence type="ECO:0000259" key="11">
    <source>
        <dbReference type="Pfam" id="PF01059"/>
    </source>
</evidence>
<sequence>MFGFGILSGLLLLPLVGAGFILTLRGDEASVRRNARWAALIATLATFLLSLVAWARYDTATAAFQLVENHAWLTETIRFKLGVDGFSMPLVLLTTFLMPFCIGASWLSIEHRVKEYFVAFLVLETTMIGVFCALDLVLFYLFFEAGLIPMFLIIGIWGGKRRIYASFKFFLYTLLGSVLMLLAIMAMYWQAGTTDIPTLLQTRFPAHMQTWLWLAFFASFAVKMPMWPVHTWLPDAHVEAPTAGSVILAGILLKMGGYGFIRVSLPMLPDASHYFAPLVYSLSVVAIIYTSLVALVQSDIKKLIAYSSVAHMGFVTLGLFTMTEQGIQGALFLMISHGIVSGALFLCVGVVYDRMHTREISAYGGLVNRMPLYAVAMMVFTMANVGLPGTSGFVGEFLAMIGAFRANPMVSFFSVFGIILSAAYALWLFARVVYGKLEKPNLQGIADLDRREMIILAPLVFLTIYYGFHPSPILDVFAPSTEALMQGMRAALSSTQTAAAALPVPH</sequence>
<dbReference type="GO" id="GO:0008137">
    <property type="term" value="F:NADH dehydrogenase (ubiquinone) activity"/>
    <property type="evidence" value="ECO:0007669"/>
    <property type="project" value="InterPro"/>
</dbReference>
<dbReference type="PANTHER" id="PTHR43507:SF1">
    <property type="entry name" value="NADH-UBIQUINONE OXIDOREDUCTASE CHAIN 4"/>
    <property type="match status" value="1"/>
</dbReference>
<protein>
    <submittedName>
        <fullName evidence="12">NADH-quinone oxidoreductase subunit M</fullName>
        <ecNumber evidence="12">1.6.5.11</ecNumber>
    </submittedName>
</protein>
<evidence type="ECO:0000259" key="10">
    <source>
        <dbReference type="Pfam" id="PF00361"/>
    </source>
</evidence>
<feature type="transmembrane region" description="Helical" evidence="9">
    <location>
        <begin position="86"/>
        <end position="109"/>
    </location>
</feature>
<dbReference type="InterPro" id="IPR003918">
    <property type="entry name" value="NADH_UbQ_OxRdtase"/>
</dbReference>
<feature type="transmembrane region" description="Helical" evidence="9">
    <location>
        <begin position="140"/>
        <end position="157"/>
    </location>
</feature>
<dbReference type="NCBIfam" id="NF004501">
    <property type="entry name" value="PRK05846.1-5"/>
    <property type="match status" value="1"/>
</dbReference>
<dbReference type="AlphaFoldDB" id="A0A437PD79"/>
<feature type="transmembrane region" description="Helical" evidence="9">
    <location>
        <begin position="241"/>
        <end position="261"/>
    </location>
</feature>
<proteinExistence type="inferred from homology"/>
<name>A0A437PD79_9HYPH</name>
<evidence type="ECO:0000256" key="5">
    <source>
        <dbReference type="ARBA" id="ARBA00022989"/>
    </source>
</evidence>
<comment type="caution">
    <text evidence="12">The sequence shown here is derived from an EMBL/GenBank/DDBJ whole genome shotgun (WGS) entry which is preliminary data.</text>
</comment>
<feature type="domain" description="NADH:ubiquinone oxidoreductase chain 4 N-terminal" evidence="11">
    <location>
        <begin position="61"/>
        <end position="125"/>
    </location>
</feature>
<feature type="transmembrane region" description="Helical" evidence="9">
    <location>
        <begin position="451"/>
        <end position="468"/>
    </location>
</feature>
<organism evidence="12 13">
    <name type="scientific">Methylobacterium oryzihabitans</name>
    <dbReference type="NCBI Taxonomy" id="2499852"/>
    <lineage>
        <taxon>Bacteria</taxon>
        <taxon>Pseudomonadati</taxon>
        <taxon>Pseudomonadota</taxon>
        <taxon>Alphaproteobacteria</taxon>
        <taxon>Hyphomicrobiales</taxon>
        <taxon>Methylobacteriaceae</taxon>
        <taxon>Methylobacterium</taxon>
    </lineage>
</organism>